<dbReference type="Gene3D" id="3.30.450.20">
    <property type="entry name" value="PAS domain"/>
    <property type="match status" value="1"/>
</dbReference>
<dbReference type="InterPro" id="IPR013656">
    <property type="entry name" value="PAS_4"/>
</dbReference>
<evidence type="ECO:0000259" key="2">
    <source>
        <dbReference type="PROSITE" id="PS50801"/>
    </source>
</evidence>
<dbReference type="RefSeq" id="WP_310306900.1">
    <property type="nucleotide sequence ID" value="NZ_BAAAXB010000001.1"/>
</dbReference>
<dbReference type="PANTHER" id="PTHR43156">
    <property type="entry name" value="STAGE II SPORULATION PROTEIN E-RELATED"/>
    <property type="match status" value="1"/>
</dbReference>
<dbReference type="SMART" id="SM00387">
    <property type="entry name" value="HATPase_c"/>
    <property type="match status" value="1"/>
</dbReference>
<keyword evidence="1" id="KW-0378">Hydrolase</keyword>
<evidence type="ECO:0000313" key="4">
    <source>
        <dbReference type="EMBL" id="MDR6593922.1"/>
    </source>
</evidence>
<evidence type="ECO:0000259" key="3">
    <source>
        <dbReference type="PROSITE" id="PS51746"/>
    </source>
</evidence>
<dbReference type="SMART" id="SM00331">
    <property type="entry name" value="PP2C_SIG"/>
    <property type="match status" value="1"/>
</dbReference>
<dbReference type="PROSITE" id="PS51746">
    <property type="entry name" value="PPM_2"/>
    <property type="match status" value="1"/>
</dbReference>
<dbReference type="SUPFAM" id="SSF52091">
    <property type="entry name" value="SpoIIaa-like"/>
    <property type="match status" value="1"/>
</dbReference>
<dbReference type="InterPro" id="IPR035965">
    <property type="entry name" value="PAS-like_dom_sf"/>
</dbReference>
<name>A0ABU1PTF0_9PSEU</name>
<reference evidence="4 5" key="1">
    <citation type="submission" date="2023-07" db="EMBL/GenBank/DDBJ databases">
        <title>Sequencing the genomes of 1000 actinobacteria strains.</title>
        <authorList>
            <person name="Klenk H.-P."/>
        </authorList>
    </citation>
    <scope>NUCLEOTIDE SEQUENCE [LARGE SCALE GENOMIC DNA]</scope>
    <source>
        <strain evidence="4 5">DSM 43749</strain>
    </source>
</reference>
<organism evidence="4 5">
    <name type="scientific">Saccharothrix longispora</name>
    <dbReference type="NCBI Taxonomy" id="33920"/>
    <lineage>
        <taxon>Bacteria</taxon>
        <taxon>Bacillati</taxon>
        <taxon>Actinomycetota</taxon>
        <taxon>Actinomycetes</taxon>
        <taxon>Pseudonocardiales</taxon>
        <taxon>Pseudonocardiaceae</taxon>
        <taxon>Saccharothrix</taxon>
    </lineage>
</organism>
<dbReference type="InterPro" id="IPR036457">
    <property type="entry name" value="PPM-type-like_dom_sf"/>
</dbReference>
<gene>
    <name evidence="4" type="ORF">J2S66_002306</name>
</gene>
<dbReference type="Gene3D" id="3.60.40.10">
    <property type="entry name" value="PPM-type phosphatase domain"/>
    <property type="match status" value="1"/>
</dbReference>
<dbReference type="InterPro" id="IPR001932">
    <property type="entry name" value="PPM-type_phosphatase-like_dom"/>
</dbReference>
<proteinExistence type="predicted"/>
<dbReference type="SUPFAM" id="SSF55785">
    <property type="entry name" value="PYP-like sensor domain (PAS domain)"/>
    <property type="match status" value="1"/>
</dbReference>
<dbReference type="Gene3D" id="3.30.565.10">
    <property type="entry name" value="Histidine kinase-like ATPase, C-terminal domain"/>
    <property type="match status" value="1"/>
</dbReference>
<dbReference type="Pfam" id="PF08448">
    <property type="entry name" value="PAS_4"/>
    <property type="match status" value="1"/>
</dbReference>
<dbReference type="EMBL" id="JAVDSG010000001">
    <property type="protein sequence ID" value="MDR6593922.1"/>
    <property type="molecule type" value="Genomic_DNA"/>
</dbReference>
<dbReference type="SUPFAM" id="SSF81606">
    <property type="entry name" value="PP2C-like"/>
    <property type="match status" value="1"/>
</dbReference>
<evidence type="ECO:0000256" key="1">
    <source>
        <dbReference type="ARBA" id="ARBA00022801"/>
    </source>
</evidence>
<keyword evidence="5" id="KW-1185">Reference proteome</keyword>
<comment type="caution">
    <text evidence="4">The sequence shown here is derived from an EMBL/GenBank/DDBJ whole genome shotgun (WGS) entry which is preliminary data.</text>
</comment>
<dbReference type="Pfam" id="PF13581">
    <property type="entry name" value="HATPase_c_2"/>
    <property type="match status" value="1"/>
</dbReference>
<feature type="domain" description="PPM-type phosphatase" evidence="3">
    <location>
        <begin position="164"/>
        <end position="384"/>
    </location>
</feature>
<dbReference type="InterPro" id="IPR036513">
    <property type="entry name" value="STAS_dom_sf"/>
</dbReference>
<dbReference type="Gene3D" id="3.30.750.24">
    <property type="entry name" value="STAS domain"/>
    <property type="match status" value="1"/>
</dbReference>
<dbReference type="Pfam" id="PF01740">
    <property type="entry name" value="STAS"/>
    <property type="match status" value="1"/>
</dbReference>
<dbReference type="InterPro" id="IPR036890">
    <property type="entry name" value="HATPase_C_sf"/>
</dbReference>
<dbReference type="InterPro" id="IPR052016">
    <property type="entry name" value="Bact_Sigma-Reg"/>
</dbReference>
<dbReference type="Proteomes" id="UP001268819">
    <property type="component" value="Unassembled WGS sequence"/>
</dbReference>
<evidence type="ECO:0000313" key="5">
    <source>
        <dbReference type="Proteomes" id="UP001268819"/>
    </source>
</evidence>
<dbReference type="PANTHER" id="PTHR43156:SF2">
    <property type="entry name" value="STAGE II SPORULATION PROTEIN E"/>
    <property type="match status" value="1"/>
</dbReference>
<dbReference type="PROSITE" id="PS50801">
    <property type="entry name" value="STAS"/>
    <property type="match status" value="1"/>
</dbReference>
<dbReference type="InterPro" id="IPR003594">
    <property type="entry name" value="HATPase_dom"/>
</dbReference>
<dbReference type="CDD" id="cd16936">
    <property type="entry name" value="HATPase_RsbW-like"/>
    <property type="match status" value="1"/>
</dbReference>
<dbReference type="CDD" id="cd07043">
    <property type="entry name" value="STAS_anti-anti-sigma_factors"/>
    <property type="match status" value="1"/>
</dbReference>
<feature type="domain" description="STAS" evidence="2">
    <location>
        <begin position="544"/>
        <end position="627"/>
    </location>
</feature>
<accession>A0ABU1PTF0</accession>
<dbReference type="SUPFAM" id="SSF55874">
    <property type="entry name" value="ATPase domain of HSP90 chaperone/DNA topoisomerase II/histidine kinase"/>
    <property type="match status" value="1"/>
</dbReference>
<protein>
    <submittedName>
        <fullName evidence="4">Serine phosphatase RsbU (Regulator of sigma subunit)/anti-sigma regulatory factor (Ser/Thr protein kinase)/anti-anti-sigma regulatory factor</fullName>
    </submittedName>
</protein>
<sequence length="627" mass="64498">MELLPLPAAGDPAAVVACFEALPAAVWGFAGPDLVVVAANFAARAAVGDFPDPVGRPAREGLPEAVGRQLLDLVGRCYARGRVVVGEERRVPTGRNQGFATITCVPALDAGGAVSGVVAHVVDATAQVLARERAEQRHRAAREALHDVQRALLPEALPVLPRLRLAARHVAAADERAAGGDWFDALPLGDGRVALLVGDVVGHGPGATAAMAGLRAVALHALWSGAPVEAVAAQLDAFAARSRPARAAAVCLVELDTGTGEVRGVNRAHPPALVVSADGGTRFLARDRPGGPLGVGAPDSGAWHDRLRADDVLVLYSDGLVEREGRPLDAGLTALAEVTASALPAGHDGAAPPRHAADRLCAAAVDRMGWPGHGDDVTVLVAERLPEAPAPLSVTLDCDPANLAVLRRRLADWLAVPDVDEDTAYAIQHSVGEAVTNSVEHAYARGGGEVRVTARLTDLGAAEIAVHDRGRWRTAPESPGGRGRGLALMRHFADTVDVTSSDGGTTVRLLVPITRPAHVDRVGPHAARARSGFGTVLERSANPVLTVTGPVDAHTADALRGAVHEAGRGGALPLVVDLTGVTLLSGAGVSLLYELTAALRVRLVCPGGSPAGQVLSLTGLAHAERLD</sequence>
<dbReference type="Pfam" id="PF07228">
    <property type="entry name" value="SpoIIE"/>
    <property type="match status" value="1"/>
</dbReference>
<dbReference type="InterPro" id="IPR002645">
    <property type="entry name" value="STAS_dom"/>
</dbReference>